<feature type="non-terminal residue" evidence="1">
    <location>
        <position position="109"/>
    </location>
</feature>
<name>D8QJP8_SCHCM</name>
<gene>
    <name evidence="1" type="ORF">SCHCODRAFT_114072</name>
</gene>
<dbReference type="EMBL" id="GL377315">
    <property type="protein sequence ID" value="EFI91847.1"/>
    <property type="molecule type" value="Genomic_DNA"/>
</dbReference>
<dbReference type="Proteomes" id="UP000007431">
    <property type="component" value="Unassembled WGS sequence"/>
</dbReference>
<dbReference type="VEuPathDB" id="FungiDB:SCHCODRAFT_02643635"/>
<dbReference type="RefSeq" id="XP_003026750.1">
    <property type="nucleotide sequence ID" value="XM_003026704.1"/>
</dbReference>
<protein>
    <submittedName>
        <fullName evidence="1">Expressed protein</fullName>
    </submittedName>
</protein>
<dbReference type="AlphaFoldDB" id="D8QJP8"/>
<keyword evidence="2" id="KW-1185">Reference proteome</keyword>
<evidence type="ECO:0000313" key="2">
    <source>
        <dbReference type="Proteomes" id="UP000007431"/>
    </source>
</evidence>
<reference evidence="1 2" key="1">
    <citation type="journal article" date="2010" name="Nat. Biotechnol.">
        <title>Genome sequence of the model mushroom Schizophyllum commune.</title>
        <authorList>
            <person name="Ohm R.A."/>
            <person name="de Jong J.F."/>
            <person name="Lugones L.G."/>
            <person name="Aerts A."/>
            <person name="Kothe E."/>
            <person name="Stajich J.E."/>
            <person name="de Vries R.P."/>
            <person name="Record E."/>
            <person name="Levasseur A."/>
            <person name="Baker S.E."/>
            <person name="Bartholomew K.A."/>
            <person name="Coutinho P.M."/>
            <person name="Erdmann S."/>
            <person name="Fowler T.J."/>
            <person name="Gathman A.C."/>
            <person name="Lombard V."/>
            <person name="Henrissat B."/>
            <person name="Knabe N."/>
            <person name="Kuees U."/>
            <person name="Lilly W.W."/>
            <person name="Lindquist E."/>
            <person name="Lucas S."/>
            <person name="Magnuson J.K."/>
            <person name="Piumi F."/>
            <person name="Raudaskoski M."/>
            <person name="Salamov A."/>
            <person name="Schmutz J."/>
            <person name="Schwarze F.W.M.R."/>
            <person name="vanKuyk P.A."/>
            <person name="Horton J.S."/>
            <person name="Grigoriev I.V."/>
            <person name="Woesten H.A.B."/>
        </authorList>
    </citation>
    <scope>NUCLEOTIDE SEQUENCE [LARGE SCALE GENOMIC DNA]</scope>
    <source>
        <strain evidence="2">H4-8 / FGSC 9210</strain>
    </source>
</reference>
<proteinExistence type="predicted"/>
<organism evidence="2">
    <name type="scientific">Schizophyllum commune (strain H4-8 / FGSC 9210)</name>
    <name type="common">Split gill fungus</name>
    <dbReference type="NCBI Taxonomy" id="578458"/>
    <lineage>
        <taxon>Eukaryota</taxon>
        <taxon>Fungi</taxon>
        <taxon>Dikarya</taxon>
        <taxon>Basidiomycota</taxon>
        <taxon>Agaricomycotina</taxon>
        <taxon>Agaricomycetes</taxon>
        <taxon>Agaricomycetidae</taxon>
        <taxon>Agaricales</taxon>
        <taxon>Schizophyllaceae</taxon>
        <taxon>Schizophyllum</taxon>
    </lineage>
</organism>
<dbReference type="GeneID" id="9593694"/>
<accession>D8QJP8</accession>
<dbReference type="InParanoid" id="D8QJP8"/>
<dbReference type="HOGENOM" id="CLU_2185466_0_0_1"/>
<dbReference type="KEGG" id="scm:SCHCO_02643635"/>
<sequence length="109" mass="12090">MSLCGTLDFCASSSPSPLLRAQPAHSNLLMSNAAQRTYATRQLRRDVLLKPFFISHYLLPQRVRTAPATARCLVDPSWLSPTCAKCPHLLPPIASLIHLTASRELHSRE</sequence>
<evidence type="ECO:0000313" key="1">
    <source>
        <dbReference type="EMBL" id="EFI91847.1"/>
    </source>
</evidence>